<feature type="transmembrane region" description="Helical" evidence="8">
    <location>
        <begin position="296"/>
        <end position="322"/>
    </location>
</feature>
<dbReference type="InterPro" id="IPR044878">
    <property type="entry name" value="UbiA_sf"/>
</dbReference>
<dbReference type="PANTHER" id="PTHR13929:SF0">
    <property type="entry name" value="UBIA PRENYLTRANSFERASE DOMAIN-CONTAINING PROTEIN 1"/>
    <property type="match status" value="1"/>
</dbReference>
<evidence type="ECO:0000256" key="8">
    <source>
        <dbReference type="SAM" id="Phobius"/>
    </source>
</evidence>
<name>A0A369LYW2_9ACTN</name>
<keyword evidence="6 8" id="KW-1133">Transmembrane helix</keyword>
<proteinExistence type="predicted"/>
<keyword evidence="10" id="KW-1185">Reference proteome</keyword>
<evidence type="ECO:0000256" key="6">
    <source>
        <dbReference type="ARBA" id="ARBA00022989"/>
    </source>
</evidence>
<evidence type="ECO:0000313" key="9">
    <source>
        <dbReference type="EMBL" id="RDB63436.1"/>
    </source>
</evidence>
<keyword evidence="4" id="KW-0808">Transferase</keyword>
<dbReference type="Pfam" id="PF01040">
    <property type="entry name" value="UbiA"/>
    <property type="match status" value="1"/>
</dbReference>
<feature type="transmembrane region" description="Helical" evidence="8">
    <location>
        <begin position="138"/>
        <end position="157"/>
    </location>
</feature>
<feature type="transmembrane region" description="Helical" evidence="8">
    <location>
        <begin position="113"/>
        <end position="132"/>
    </location>
</feature>
<keyword evidence="3" id="KW-0474">Menaquinone biosynthesis</keyword>
<dbReference type="GO" id="GO:0016020">
    <property type="term" value="C:membrane"/>
    <property type="evidence" value="ECO:0007669"/>
    <property type="project" value="UniProtKB-SubCell"/>
</dbReference>
<keyword evidence="5 8" id="KW-0812">Transmembrane</keyword>
<comment type="subcellular location">
    <subcellularLocation>
        <location evidence="1">Membrane</location>
        <topology evidence="1">Multi-pass membrane protein</topology>
    </subcellularLocation>
</comment>
<evidence type="ECO:0000256" key="2">
    <source>
        <dbReference type="ARBA" id="ARBA00004863"/>
    </source>
</evidence>
<dbReference type="RefSeq" id="WP_114569196.1">
    <property type="nucleotide sequence ID" value="NZ_CABMMS010000007.1"/>
</dbReference>
<dbReference type="EMBL" id="PPTS01000007">
    <property type="protein sequence ID" value="RDB63436.1"/>
    <property type="molecule type" value="Genomic_DNA"/>
</dbReference>
<evidence type="ECO:0000313" key="10">
    <source>
        <dbReference type="Proteomes" id="UP000254000"/>
    </source>
</evidence>
<evidence type="ECO:0000256" key="5">
    <source>
        <dbReference type="ARBA" id="ARBA00022692"/>
    </source>
</evidence>
<reference evidence="9 10" key="1">
    <citation type="journal article" date="2018" name="Elife">
        <title>Discovery and characterization of a prevalent human gut bacterial enzyme sufficient for the inactivation of a family of plant toxins.</title>
        <authorList>
            <person name="Koppel N."/>
            <person name="Bisanz J.E."/>
            <person name="Pandelia M.E."/>
            <person name="Turnbaugh P.J."/>
            <person name="Balskus E.P."/>
        </authorList>
    </citation>
    <scope>NUCLEOTIDE SEQUENCE [LARGE SCALE GENOMIC DNA]</scope>
    <source>
        <strain evidence="9 10">3C</strain>
    </source>
</reference>
<sequence>MSEVSAAGGIGEDAGRQAPYGRLSARMALQLAAPHTWPAAILPALVAVAAAAAATGGVSVTMACALLTICVLMQSAVNTFNDYYDYVKGADSADDNVDPTDAVLVYNNVNPRAALALAVGFLAAAFLVGAYVIWIAGWIPLAIGAVGAVVVVLYSAGRTPLSYLPVGELVSGFVMGGLIPLACYQALTGTFDLRALLWAVPTVLGVGLIMFTNNTCDVEKDVEAGRRTLSVLLGRERARRLYHAVLLAWIAAIVALVAVFFTGGLVVVPFMLLAAWPLVGALLKNPLAPPARVGAMAQVCSVNVALGAFYAAAILASGTVLAV</sequence>
<feature type="transmembrane region" description="Helical" evidence="8">
    <location>
        <begin position="40"/>
        <end position="73"/>
    </location>
</feature>
<dbReference type="PANTHER" id="PTHR13929">
    <property type="entry name" value="1,4-DIHYDROXY-2-NAPHTHOATE OCTAPRENYLTRANSFERASE"/>
    <property type="match status" value="1"/>
</dbReference>
<evidence type="ECO:0000256" key="1">
    <source>
        <dbReference type="ARBA" id="ARBA00004141"/>
    </source>
</evidence>
<dbReference type="InterPro" id="IPR026046">
    <property type="entry name" value="UBIAD1"/>
</dbReference>
<dbReference type="UniPathway" id="UPA00079"/>
<evidence type="ECO:0000256" key="7">
    <source>
        <dbReference type="ARBA" id="ARBA00023136"/>
    </source>
</evidence>
<dbReference type="GO" id="GO:0004659">
    <property type="term" value="F:prenyltransferase activity"/>
    <property type="evidence" value="ECO:0007669"/>
    <property type="project" value="InterPro"/>
</dbReference>
<organism evidence="9 10">
    <name type="scientific">Gordonibacter pamelaeae</name>
    <dbReference type="NCBI Taxonomy" id="471189"/>
    <lineage>
        <taxon>Bacteria</taxon>
        <taxon>Bacillati</taxon>
        <taxon>Actinomycetota</taxon>
        <taxon>Coriobacteriia</taxon>
        <taxon>Eggerthellales</taxon>
        <taxon>Eggerthellaceae</taxon>
        <taxon>Gordonibacter</taxon>
    </lineage>
</organism>
<evidence type="ECO:0000256" key="3">
    <source>
        <dbReference type="ARBA" id="ARBA00022428"/>
    </source>
</evidence>
<feature type="transmembrane region" description="Helical" evidence="8">
    <location>
        <begin position="245"/>
        <end position="276"/>
    </location>
</feature>
<accession>A0A369LYW2</accession>
<dbReference type="InterPro" id="IPR000537">
    <property type="entry name" value="UbiA_prenyltransferase"/>
</dbReference>
<gene>
    <name evidence="9" type="ORF">C1877_11170</name>
</gene>
<dbReference type="OrthoDB" id="9767568at2"/>
<dbReference type="PIRSF" id="PIRSF005355">
    <property type="entry name" value="UBIAD1"/>
    <property type="match status" value="1"/>
</dbReference>
<dbReference type="CDD" id="cd13962">
    <property type="entry name" value="PT_UbiA_UBIAD1"/>
    <property type="match status" value="1"/>
</dbReference>
<dbReference type="Gene3D" id="1.10.357.140">
    <property type="entry name" value="UbiA prenyltransferase"/>
    <property type="match status" value="1"/>
</dbReference>
<evidence type="ECO:0000256" key="4">
    <source>
        <dbReference type="ARBA" id="ARBA00022679"/>
    </source>
</evidence>
<dbReference type="GO" id="GO:0042371">
    <property type="term" value="P:vitamin K biosynthetic process"/>
    <property type="evidence" value="ECO:0007669"/>
    <property type="project" value="TreeGrafter"/>
</dbReference>
<feature type="transmembrane region" description="Helical" evidence="8">
    <location>
        <begin position="169"/>
        <end position="187"/>
    </location>
</feature>
<comment type="caution">
    <text evidence="9">The sequence shown here is derived from an EMBL/GenBank/DDBJ whole genome shotgun (WGS) entry which is preliminary data.</text>
</comment>
<dbReference type="Proteomes" id="UP000254000">
    <property type="component" value="Unassembled WGS sequence"/>
</dbReference>
<keyword evidence="7 8" id="KW-0472">Membrane</keyword>
<protein>
    <submittedName>
        <fullName evidence="9">Prenyltransferase</fullName>
    </submittedName>
</protein>
<dbReference type="AlphaFoldDB" id="A0A369LYW2"/>
<comment type="pathway">
    <text evidence="2">Quinol/quinone metabolism; menaquinone biosynthesis.</text>
</comment>
<dbReference type="GO" id="GO:0009234">
    <property type="term" value="P:menaquinone biosynthetic process"/>
    <property type="evidence" value="ECO:0007669"/>
    <property type="project" value="UniProtKB-UniPathway"/>
</dbReference>
<dbReference type="Gene3D" id="1.20.120.1780">
    <property type="entry name" value="UbiA prenyltransferase"/>
    <property type="match status" value="1"/>
</dbReference>
<feature type="transmembrane region" description="Helical" evidence="8">
    <location>
        <begin position="193"/>
        <end position="211"/>
    </location>
</feature>
<dbReference type="GeneID" id="78360254"/>